<comment type="pathway">
    <text evidence="2">Glycan metabolism; osmoregulated periplasmic glucan (OPG) biosynthesis.</text>
</comment>
<evidence type="ECO:0000256" key="11">
    <source>
        <dbReference type="ARBA" id="ARBA00023136"/>
    </source>
</evidence>
<dbReference type="PANTHER" id="PTHR43867:SF5">
    <property type="entry name" value="GLUCANS BIOSYNTHESIS GLUCOSYLTRANSFERASE H"/>
    <property type="match status" value="1"/>
</dbReference>
<evidence type="ECO:0000256" key="10">
    <source>
        <dbReference type="ARBA" id="ARBA00022989"/>
    </source>
</evidence>
<keyword evidence="11 12" id="KW-0472">Membrane</keyword>
<dbReference type="CDD" id="cd04191">
    <property type="entry name" value="Glucan_BSP_MdoH"/>
    <property type="match status" value="1"/>
</dbReference>
<protein>
    <recommendedName>
        <fullName evidence="4">Glucans biosynthesis glucosyltransferase H</fullName>
    </recommendedName>
</protein>
<feature type="transmembrane region" description="Helical" evidence="12">
    <location>
        <begin position="21"/>
        <end position="47"/>
    </location>
</feature>
<evidence type="ECO:0000256" key="8">
    <source>
        <dbReference type="ARBA" id="ARBA00022679"/>
    </source>
</evidence>
<feature type="transmembrane region" description="Helical" evidence="12">
    <location>
        <begin position="427"/>
        <end position="453"/>
    </location>
</feature>
<keyword evidence="15" id="KW-1185">Reference proteome</keyword>
<dbReference type="RefSeq" id="WP_184677856.1">
    <property type="nucleotide sequence ID" value="NZ_JACHGY010000001.1"/>
</dbReference>
<dbReference type="PANTHER" id="PTHR43867">
    <property type="entry name" value="CELLULOSE SYNTHASE CATALYTIC SUBUNIT A [UDP-FORMING]"/>
    <property type="match status" value="1"/>
</dbReference>
<dbReference type="NCBIfam" id="NF003958">
    <property type="entry name" value="PRK05454.2-1"/>
    <property type="match status" value="1"/>
</dbReference>
<gene>
    <name evidence="14" type="ORF">HNQ40_002142</name>
</gene>
<feature type="transmembrane region" description="Helical" evidence="12">
    <location>
        <begin position="465"/>
        <end position="483"/>
    </location>
</feature>
<accession>A0A7X0LL75</accession>
<evidence type="ECO:0000256" key="1">
    <source>
        <dbReference type="ARBA" id="ARBA00004429"/>
    </source>
</evidence>
<dbReference type="AlphaFoldDB" id="A0A7X0LL75"/>
<feature type="domain" description="Glycosyltransferase 2-like" evidence="13">
    <location>
        <begin position="215"/>
        <end position="436"/>
    </location>
</feature>
<dbReference type="InterPro" id="IPR029044">
    <property type="entry name" value="Nucleotide-diphossugar_trans"/>
</dbReference>
<keyword evidence="9 12" id="KW-0812">Transmembrane</keyword>
<evidence type="ECO:0000313" key="15">
    <source>
        <dbReference type="Proteomes" id="UP000541810"/>
    </source>
</evidence>
<evidence type="ECO:0000256" key="3">
    <source>
        <dbReference type="ARBA" id="ARBA00009337"/>
    </source>
</evidence>
<feature type="transmembrane region" description="Helical" evidence="12">
    <location>
        <begin position="59"/>
        <end position="84"/>
    </location>
</feature>
<reference evidence="14 15" key="1">
    <citation type="submission" date="2020-08" db="EMBL/GenBank/DDBJ databases">
        <title>Genomic Encyclopedia of Type Strains, Phase IV (KMG-IV): sequencing the most valuable type-strain genomes for metagenomic binning, comparative biology and taxonomic classification.</title>
        <authorList>
            <person name="Goeker M."/>
        </authorList>
    </citation>
    <scope>NUCLEOTIDE SEQUENCE [LARGE SCALE GENOMIC DNA]</scope>
    <source>
        <strain evidence="14 15">DSM 103725</strain>
    </source>
</reference>
<evidence type="ECO:0000256" key="5">
    <source>
        <dbReference type="ARBA" id="ARBA00022475"/>
    </source>
</evidence>
<keyword evidence="10 12" id="KW-1133">Transmembrane helix</keyword>
<dbReference type="GO" id="GO:0016758">
    <property type="term" value="F:hexosyltransferase activity"/>
    <property type="evidence" value="ECO:0007669"/>
    <property type="project" value="TreeGrafter"/>
</dbReference>
<dbReference type="SUPFAM" id="SSF53448">
    <property type="entry name" value="Nucleotide-diphospho-sugar transferases"/>
    <property type="match status" value="1"/>
</dbReference>
<dbReference type="InterPro" id="IPR001173">
    <property type="entry name" value="Glyco_trans_2-like"/>
</dbReference>
<dbReference type="Proteomes" id="UP000541810">
    <property type="component" value="Unassembled WGS sequence"/>
</dbReference>
<evidence type="ECO:0000256" key="2">
    <source>
        <dbReference type="ARBA" id="ARBA00005001"/>
    </source>
</evidence>
<organism evidence="14 15">
    <name type="scientific">Algisphaera agarilytica</name>
    <dbReference type="NCBI Taxonomy" id="1385975"/>
    <lineage>
        <taxon>Bacteria</taxon>
        <taxon>Pseudomonadati</taxon>
        <taxon>Planctomycetota</taxon>
        <taxon>Phycisphaerae</taxon>
        <taxon>Phycisphaerales</taxon>
        <taxon>Phycisphaeraceae</taxon>
        <taxon>Algisphaera</taxon>
    </lineage>
</organism>
<keyword evidence="7 14" id="KW-0328">Glycosyltransferase</keyword>
<dbReference type="GO" id="GO:0005886">
    <property type="term" value="C:plasma membrane"/>
    <property type="evidence" value="ECO:0007669"/>
    <property type="project" value="UniProtKB-SubCell"/>
</dbReference>
<dbReference type="InterPro" id="IPR050321">
    <property type="entry name" value="Glycosyltr_2/OpgH_subfam"/>
</dbReference>
<evidence type="ECO:0000256" key="6">
    <source>
        <dbReference type="ARBA" id="ARBA00022519"/>
    </source>
</evidence>
<keyword evidence="8 14" id="KW-0808">Transferase</keyword>
<keyword evidence="5" id="KW-1003">Cell membrane</keyword>
<dbReference type="Gene3D" id="3.90.550.10">
    <property type="entry name" value="Spore Coat Polysaccharide Biosynthesis Protein SpsA, Chain A"/>
    <property type="match status" value="1"/>
</dbReference>
<dbReference type="EMBL" id="JACHGY010000001">
    <property type="protein sequence ID" value="MBB6430336.1"/>
    <property type="molecule type" value="Genomic_DNA"/>
</dbReference>
<evidence type="ECO:0000256" key="4">
    <source>
        <dbReference type="ARBA" id="ARBA00020585"/>
    </source>
</evidence>
<evidence type="ECO:0000313" key="14">
    <source>
        <dbReference type="EMBL" id="MBB6430336.1"/>
    </source>
</evidence>
<evidence type="ECO:0000259" key="13">
    <source>
        <dbReference type="Pfam" id="PF13632"/>
    </source>
</evidence>
<dbReference type="Pfam" id="PF13632">
    <property type="entry name" value="Glyco_trans_2_3"/>
    <property type="match status" value="1"/>
</dbReference>
<sequence>MSDIVPNSPVPRMLRTTSGALFSRFSLLLATVASTYLASYAFGHVVFGDDGNGVNPVTIALWLLFCVLFLWVAQGFWTATIGLLQMLRRSPNAVFKVKVETQPWMAPEKLPRTAILMPIYNEDSIRVFAGVEAIIRSIHAQGYTSAFDHYILSDTTDPTVWLEEETQLAAILDQFADEGVDVNIYYRRRHKNKARKSGNIEDFCERFGSAYNFMLTLDADSVMDGGTIVEMVHRASAQDDIGILQVPPQPVNRNSLFARCQQYAASVYGEVFNVGFGHWTHLDGNYYGHNALIRVQPFIDHCGLPLLPGKAPLGGEILSHDFVEAALIRKAGYKVQIAFDLDGSYEECPTTLVDYAIRDQRWCQGNMQHIRLVFTRGYKWMSRIHLGMGVMSYLASPLWLAFMLLGLMAVVIAGGTAADPYEPFGPFLIGITLFAVVMAMLLIPKFYAVCLVLQRPDVMRAHGGELQAVLGAMIEVGISILIAPLMMVYHTMFVINTLIGRTVKWNAQQRDESAVGWGDAARNHWRHTVGGIVSIAVIAWLAPSLFFWALPVLVGLVVSIPVSVMLSSVGVGTWLREHRLLMIPEEHDTPKVLRLHATALERTQAVADAVADQHPMDRVVRDPAFNRFHLAALASNREPFESTVNVAAALEQAAQDGLPELERPEQVAILSNPHALRRLHHAAWV</sequence>
<feature type="transmembrane region" description="Helical" evidence="12">
    <location>
        <begin position="528"/>
        <end position="550"/>
    </location>
</feature>
<dbReference type="NCBIfam" id="NF003962">
    <property type="entry name" value="PRK05454.2-5"/>
    <property type="match status" value="1"/>
</dbReference>
<name>A0A7X0LL75_9BACT</name>
<comment type="caution">
    <text evidence="14">The sequence shown here is derived from an EMBL/GenBank/DDBJ whole genome shotgun (WGS) entry which is preliminary data.</text>
</comment>
<evidence type="ECO:0000256" key="12">
    <source>
        <dbReference type="SAM" id="Phobius"/>
    </source>
</evidence>
<comment type="subcellular location">
    <subcellularLocation>
        <location evidence="1">Cell inner membrane</location>
        <topology evidence="1">Multi-pass membrane protein</topology>
    </subcellularLocation>
</comment>
<evidence type="ECO:0000256" key="9">
    <source>
        <dbReference type="ARBA" id="ARBA00022692"/>
    </source>
</evidence>
<comment type="similarity">
    <text evidence="3">Belongs to the glycosyltransferase 2 family. OpgH subfamily.</text>
</comment>
<feature type="transmembrane region" description="Helical" evidence="12">
    <location>
        <begin position="390"/>
        <end position="415"/>
    </location>
</feature>
<feature type="transmembrane region" description="Helical" evidence="12">
    <location>
        <begin position="556"/>
        <end position="575"/>
    </location>
</feature>
<evidence type="ECO:0000256" key="7">
    <source>
        <dbReference type="ARBA" id="ARBA00022676"/>
    </source>
</evidence>
<keyword evidence="6" id="KW-0997">Cell inner membrane</keyword>
<proteinExistence type="inferred from homology"/>